<proteinExistence type="inferred from homology"/>
<dbReference type="Gene3D" id="3.40.50.150">
    <property type="entry name" value="Vaccinia Virus protein VP39"/>
    <property type="match status" value="1"/>
</dbReference>
<keyword evidence="4 7" id="KW-0489">Methyltransferase</keyword>
<dbReference type="EMBL" id="QPJM01000023">
    <property type="protein sequence ID" value="RCW78601.1"/>
    <property type="molecule type" value="Genomic_DNA"/>
</dbReference>
<evidence type="ECO:0000256" key="5">
    <source>
        <dbReference type="ARBA" id="ARBA00022679"/>
    </source>
</evidence>
<accession>A0A368YEE1</accession>
<dbReference type="HAMAP" id="MF_00090">
    <property type="entry name" value="PIMT"/>
    <property type="match status" value="1"/>
</dbReference>
<organism evidence="9 10">
    <name type="scientific">Phyllobacterium bourgognense</name>
    <dbReference type="NCBI Taxonomy" id="314236"/>
    <lineage>
        <taxon>Bacteria</taxon>
        <taxon>Pseudomonadati</taxon>
        <taxon>Pseudomonadota</taxon>
        <taxon>Alphaproteobacteria</taxon>
        <taxon>Hyphomicrobiales</taxon>
        <taxon>Phyllobacteriaceae</taxon>
        <taxon>Phyllobacterium</taxon>
    </lineage>
</organism>
<comment type="caution">
    <text evidence="9">The sequence shown here is derived from an EMBL/GenBank/DDBJ whole genome shotgun (WGS) entry which is preliminary data.</text>
</comment>
<comment type="similarity">
    <text evidence="2 7">Belongs to the methyltransferase superfamily. L-isoaspartyl/D-aspartyl protein methyltransferase family.</text>
</comment>
<evidence type="ECO:0000256" key="4">
    <source>
        <dbReference type="ARBA" id="ARBA00022603"/>
    </source>
</evidence>
<dbReference type="AlphaFoldDB" id="A0A368YEE1"/>
<keyword evidence="6 7" id="KW-0949">S-adenosyl-L-methionine</keyword>
<evidence type="ECO:0000256" key="8">
    <source>
        <dbReference type="SAM" id="SignalP"/>
    </source>
</evidence>
<protein>
    <recommendedName>
        <fullName evidence="7">Protein-L-isoaspartate O-methyltransferase</fullName>
        <ecNumber evidence="7">2.1.1.77</ecNumber>
    </recommendedName>
    <alternativeName>
        <fullName evidence="7">L-isoaspartyl protein carboxyl methyltransferase</fullName>
    </alternativeName>
    <alternativeName>
        <fullName evidence="7">Protein L-isoaspartyl methyltransferase</fullName>
    </alternativeName>
    <alternativeName>
        <fullName evidence="7">Protein-beta-aspartate methyltransferase</fullName>
        <shortName evidence="7">PIMT</shortName>
    </alternativeName>
</protein>
<evidence type="ECO:0000313" key="10">
    <source>
        <dbReference type="Proteomes" id="UP000253324"/>
    </source>
</evidence>
<dbReference type="NCBIfam" id="TIGR00080">
    <property type="entry name" value="pimt"/>
    <property type="match status" value="1"/>
</dbReference>
<dbReference type="Proteomes" id="UP000253324">
    <property type="component" value="Unassembled WGS sequence"/>
</dbReference>
<dbReference type="Pfam" id="PF01135">
    <property type="entry name" value="PCMT"/>
    <property type="match status" value="1"/>
</dbReference>
<keyword evidence="3 7" id="KW-0963">Cytoplasm</keyword>
<reference evidence="9 10" key="1">
    <citation type="submission" date="2018-07" db="EMBL/GenBank/DDBJ databases">
        <title>Genomic Encyclopedia of Type Strains, Phase III (KMG-III): the genomes of soil and plant-associated and newly described type strains.</title>
        <authorList>
            <person name="Whitman W."/>
        </authorList>
    </citation>
    <scope>NUCLEOTIDE SEQUENCE [LARGE SCALE GENOMIC DNA]</scope>
    <source>
        <strain evidence="9 10">31-25a</strain>
    </source>
</reference>
<dbReference type="FunFam" id="3.40.50.150:FF:000010">
    <property type="entry name" value="Protein-L-isoaspartate O-methyltransferase"/>
    <property type="match status" value="1"/>
</dbReference>
<keyword evidence="8" id="KW-0732">Signal</keyword>
<dbReference type="CDD" id="cd02440">
    <property type="entry name" value="AdoMet_MTases"/>
    <property type="match status" value="1"/>
</dbReference>
<keyword evidence="10" id="KW-1185">Reference proteome</keyword>
<evidence type="ECO:0000256" key="2">
    <source>
        <dbReference type="ARBA" id="ARBA00005369"/>
    </source>
</evidence>
<comment type="subcellular location">
    <subcellularLocation>
        <location evidence="1 7">Cytoplasm</location>
    </subcellularLocation>
</comment>
<dbReference type="PANTHER" id="PTHR11579">
    <property type="entry name" value="PROTEIN-L-ISOASPARTATE O-METHYLTRANSFERASE"/>
    <property type="match status" value="1"/>
</dbReference>
<comment type="function">
    <text evidence="7">Catalyzes the methyl esterification of L-isoaspartyl residues in peptides and proteins that result from spontaneous decomposition of normal L-aspartyl and L-asparaginyl residues. It plays a role in the repair and/or degradation of damaged proteins.</text>
</comment>
<evidence type="ECO:0000256" key="7">
    <source>
        <dbReference type="HAMAP-Rule" id="MF_00090"/>
    </source>
</evidence>
<comment type="catalytic activity">
    <reaction evidence="7">
        <text>[protein]-L-isoaspartate + S-adenosyl-L-methionine = [protein]-L-isoaspartate alpha-methyl ester + S-adenosyl-L-homocysteine</text>
        <dbReference type="Rhea" id="RHEA:12705"/>
        <dbReference type="Rhea" id="RHEA-COMP:12143"/>
        <dbReference type="Rhea" id="RHEA-COMP:12144"/>
        <dbReference type="ChEBI" id="CHEBI:57856"/>
        <dbReference type="ChEBI" id="CHEBI:59789"/>
        <dbReference type="ChEBI" id="CHEBI:90596"/>
        <dbReference type="ChEBI" id="CHEBI:90598"/>
        <dbReference type="EC" id="2.1.1.77"/>
    </reaction>
</comment>
<dbReference type="GO" id="GO:0030091">
    <property type="term" value="P:protein repair"/>
    <property type="evidence" value="ECO:0007669"/>
    <property type="project" value="UniProtKB-UniRule"/>
</dbReference>
<evidence type="ECO:0000256" key="1">
    <source>
        <dbReference type="ARBA" id="ARBA00004496"/>
    </source>
</evidence>
<dbReference type="InterPro" id="IPR029063">
    <property type="entry name" value="SAM-dependent_MTases_sf"/>
</dbReference>
<dbReference type="EC" id="2.1.1.77" evidence="7"/>
<dbReference type="GO" id="GO:0004719">
    <property type="term" value="F:protein-L-isoaspartate (D-aspartate) O-methyltransferase activity"/>
    <property type="evidence" value="ECO:0007669"/>
    <property type="project" value="UniProtKB-UniRule"/>
</dbReference>
<sequence>MPPLAQCQALLAAALAIAVAVVSTSAPAQDRLAERAAMIETIKSHAGSAPSAVEAQGIDPAVLKAMGNVPRHLFVPEAQRGAAYRDRPLPIGFGQTISQPFIVALMTDLIKVGPGDTVLEVGTGSGYQAAVLSPLAAKVYSIEIIPELGHRAAARLAELRFDNVEVKVGDGYYGWPAHAPFDGIVVTAAASHIPPPLVEQLAKGGRMVVPVGGPFAIQLLMLVEKRRDGSITTRQLLPVSFVPLRGGRVR</sequence>
<feature type="chain" id="PRO_5016719544" description="Protein-L-isoaspartate O-methyltransferase" evidence="8">
    <location>
        <begin position="29"/>
        <end position="250"/>
    </location>
</feature>
<dbReference type="PROSITE" id="PS01279">
    <property type="entry name" value="PCMT"/>
    <property type="match status" value="1"/>
</dbReference>
<feature type="signal peptide" evidence="8">
    <location>
        <begin position="1"/>
        <end position="28"/>
    </location>
</feature>
<dbReference type="PANTHER" id="PTHR11579:SF0">
    <property type="entry name" value="PROTEIN-L-ISOASPARTATE(D-ASPARTATE) O-METHYLTRANSFERASE"/>
    <property type="match status" value="1"/>
</dbReference>
<feature type="active site" evidence="7">
    <location>
        <position position="98"/>
    </location>
</feature>
<dbReference type="InterPro" id="IPR000682">
    <property type="entry name" value="PCMT"/>
</dbReference>
<dbReference type="GO" id="GO:0032259">
    <property type="term" value="P:methylation"/>
    <property type="evidence" value="ECO:0007669"/>
    <property type="project" value="UniProtKB-KW"/>
</dbReference>
<evidence type="ECO:0000256" key="3">
    <source>
        <dbReference type="ARBA" id="ARBA00022490"/>
    </source>
</evidence>
<dbReference type="SUPFAM" id="SSF53335">
    <property type="entry name" value="S-adenosyl-L-methionine-dependent methyltransferases"/>
    <property type="match status" value="1"/>
</dbReference>
<keyword evidence="5 7" id="KW-0808">Transferase</keyword>
<dbReference type="GO" id="GO:0005737">
    <property type="term" value="C:cytoplasm"/>
    <property type="evidence" value="ECO:0007669"/>
    <property type="project" value="UniProtKB-SubCell"/>
</dbReference>
<dbReference type="OrthoDB" id="9810066at2"/>
<gene>
    <name evidence="7" type="primary">pcm</name>
    <name evidence="9" type="ORF">C7476_12330</name>
</gene>
<dbReference type="NCBIfam" id="NF001453">
    <property type="entry name" value="PRK00312.1"/>
    <property type="match status" value="1"/>
</dbReference>
<evidence type="ECO:0000256" key="6">
    <source>
        <dbReference type="ARBA" id="ARBA00022691"/>
    </source>
</evidence>
<evidence type="ECO:0000313" key="9">
    <source>
        <dbReference type="EMBL" id="RCW78601.1"/>
    </source>
</evidence>
<dbReference type="RefSeq" id="WP_114432583.1">
    <property type="nucleotide sequence ID" value="NZ_QPJM01000023.1"/>
</dbReference>
<name>A0A368YEE1_9HYPH</name>